<feature type="region of interest" description="Disordered" evidence="1">
    <location>
        <begin position="119"/>
        <end position="159"/>
    </location>
</feature>
<feature type="region of interest" description="Disordered" evidence="1">
    <location>
        <begin position="294"/>
        <end position="317"/>
    </location>
</feature>
<feature type="region of interest" description="Disordered" evidence="1">
    <location>
        <begin position="171"/>
        <end position="215"/>
    </location>
</feature>
<feature type="compositionally biased region" description="Acidic residues" evidence="1">
    <location>
        <begin position="181"/>
        <end position="196"/>
    </location>
</feature>
<gene>
    <name evidence="3" type="ORF">HD556DRAFT_1307060</name>
</gene>
<protein>
    <recommendedName>
        <fullName evidence="2">DUF6532 domain-containing protein</fullName>
    </recommendedName>
</protein>
<sequence length="495" mass="54873">MPPHVAASPKNKRAKRKGLDVSRPQPKNPQAAEPVKASGMPLVSLRLDATSTDEPARRSGRANAGTGGRNTQLEKIGTLLEAPSRVMPPPYSLSTSTNVPNTSHVDVSTAELLQSLNPSFRQPGGRFGKGNVKQAHKSVTGPSAANSVAPPTTFVDQNIDPDLWGINEVEHQSSEGSVSSDDNEEEEGEEEDEEEEMRFSGEDLPPSQPRVTRPITPEFDFQYSRNEDDMVAQTSVLHAANPSMLSVQRSSSSQPQLQGIQITISQPNNVLKRHHKKNGQLHLPDPEALELLHQVESDDDQPSKTKRSKKPSDGPKPTQLAWYVLVAWDQDGKQFEARIWPQQKSNMAQLLYDDLATWRSDLKKSAASLAPQSYSLIPPPSVSFQERAEWVEHAAAALLEGSLFLRFGLDEYYNCILDGLTKNGNGKYYPKFTARKYGPIYSKMVQMLDNILQDLYHGPRLLAQLREWTEAGWAASLRVDGAVETRHNHLQIILD</sequence>
<dbReference type="Proteomes" id="UP000719766">
    <property type="component" value="Unassembled WGS sequence"/>
</dbReference>
<dbReference type="OrthoDB" id="2682689at2759"/>
<evidence type="ECO:0000313" key="4">
    <source>
        <dbReference type="Proteomes" id="UP000719766"/>
    </source>
</evidence>
<evidence type="ECO:0000259" key="2">
    <source>
        <dbReference type="Pfam" id="PF20149"/>
    </source>
</evidence>
<proteinExistence type="predicted"/>
<dbReference type="InterPro" id="IPR045341">
    <property type="entry name" value="DUF6532"/>
</dbReference>
<dbReference type="EMBL" id="JABBWE010000019">
    <property type="protein sequence ID" value="KAG1796318.1"/>
    <property type="molecule type" value="Genomic_DNA"/>
</dbReference>
<dbReference type="Pfam" id="PF20149">
    <property type="entry name" value="DUF6532"/>
    <property type="match status" value="1"/>
</dbReference>
<feature type="compositionally biased region" description="Polar residues" evidence="1">
    <location>
        <begin position="140"/>
        <end position="156"/>
    </location>
</feature>
<dbReference type="GeneID" id="64593758"/>
<feature type="domain" description="DUF6532" evidence="2">
    <location>
        <begin position="326"/>
        <end position="406"/>
    </location>
</feature>
<feature type="region of interest" description="Disordered" evidence="1">
    <location>
        <begin position="1"/>
        <end position="101"/>
    </location>
</feature>
<reference evidence="3" key="1">
    <citation type="journal article" date="2020" name="New Phytol.">
        <title>Comparative genomics reveals dynamic genome evolution in host specialist ectomycorrhizal fungi.</title>
        <authorList>
            <person name="Lofgren L.A."/>
            <person name="Nguyen N.H."/>
            <person name="Vilgalys R."/>
            <person name="Ruytinx J."/>
            <person name="Liao H.L."/>
            <person name="Branco S."/>
            <person name="Kuo A."/>
            <person name="LaButti K."/>
            <person name="Lipzen A."/>
            <person name="Andreopoulos W."/>
            <person name="Pangilinan J."/>
            <person name="Riley R."/>
            <person name="Hundley H."/>
            <person name="Na H."/>
            <person name="Barry K."/>
            <person name="Grigoriev I.V."/>
            <person name="Stajich J.E."/>
            <person name="Kennedy P.G."/>
        </authorList>
    </citation>
    <scope>NUCLEOTIDE SEQUENCE</scope>
    <source>
        <strain evidence="3">S12</strain>
    </source>
</reference>
<organism evidence="3 4">
    <name type="scientific">Suillus plorans</name>
    <dbReference type="NCBI Taxonomy" id="116603"/>
    <lineage>
        <taxon>Eukaryota</taxon>
        <taxon>Fungi</taxon>
        <taxon>Dikarya</taxon>
        <taxon>Basidiomycota</taxon>
        <taxon>Agaricomycotina</taxon>
        <taxon>Agaricomycetes</taxon>
        <taxon>Agaricomycetidae</taxon>
        <taxon>Boletales</taxon>
        <taxon>Suillineae</taxon>
        <taxon>Suillaceae</taxon>
        <taxon>Suillus</taxon>
    </lineage>
</organism>
<dbReference type="AlphaFoldDB" id="A0A9P7ATU9"/>
<name>A0A9P7ATU9_9AGAM</name>
<dbReference type="RefSeq" id="XP_041161834.1">
    <property type="nucleotide sequence ID" value="XM_041299994.1"/>
</dbReference>
<feature type="compositionally biased region" description="Polar residues" evidence="1">
    <location>
        <begin position="92"/>
        <end position="101"/>
    </location>
</feature>
<accession>A0A9P7ATU9</accession>
<evidence type="ECO:0000313" key="3">
    <source>
        <dbReference type="EMBL" id="KAG1796318.1"/>
    </source>
</evidence>
<comment type="caution">
    <text evidence="3">The sequence shown here is derived from an EMBL/GenBank/DDBJ whole genome shotgun (WGS) entry which is preliminary data.</text>
</comment>
<keyword evidence="4" id="KW-1185">Reference proteome</keyword>
<evidence type="ECO:0000256" key="1">
    <source>
        <dbReference type="SAM" id="MobiDB-lite"/>
    </source>
</evidence>